<keyword evidence="5 7" id="KW-0505">Motor protein</keyword>
<dbReference type="EMBL" id="JBEDUW010000003">
    <property type="protein sequence ID" value="KAK9939256.1"/>
    <property type="molecule type" value="Genomic_DNA"/>
</dbReference>
<feature type="coiled-coil region" evidence="8">
    <location>
        <begin position="708"/>
        <end position="735"/>
    </location>
</feature>
<dbReference type="PRINTS" id="PR00380">
    <property type="entry name" value="KINESINHEAVY"/>
</dbReference>
<dbReference type="InterPro" id="IPR027417">
    <property type="entry name" value="P-loop_NTPase"/>
</dbReference>
<dbReference type="GO" id="GO:0005874">
    <property type="term" value="C:microtubule"/>
    <property type="evidence" value="ECO:0007669"/>
    <property type="project" value="UniProtKB-KW"/>
</dbReference>
<evidence type="ECO:0000256" key="5">
    <source>
        <dbReference type="ARBA" id="ARBA00023175"/>
    </source>
</evidence>
<sequence length="1462" mass="164846">MPFISDTASAIKSRFGFHDHSSDPVRSTPDLHKSAAKESFSAVRSIGDWDDDVDDGKVCTSTTSSNQSFEFREDPSFWKDHNVQVIIRIRPLSSAEISVQGYGKCVRQESCQTITWTGHPESRFTFDIVADENVTQEQLFKVAGLPMVDNCMIGYNSCMFAYGQTGSGKTHTMLGDIEGGTRRHSVNCGMTPRVFEYLFSRIQKEKEAGRDEKLKFICKCSFLEIYNEQILDLLDPSSNNLQIREDIKKGVYVENLKEVEVTSARDVIQQLIQGAANRKVAATNMNCASSRSHSVFTCIIESKRECQGVTHHRFARLNLVDLAGSERQKSSGAEGERLKEATNINKSLSTLGLVIMNLVNMSNGKSLHVPYRDSKLTFLLQDSLGGNSKTIIIANISPSSCCSLETLSTLKFAQRAKFIKNNAIVNEDASGDVIAMRVQIHQLKKEVSRLRGLVGGGIENQDNETLAVSFPGSPGSFKWDGHGSFSPLASGKRISQKKDYEVALVGAFRREKDKDTALQALTAECQAAMQLAKQREDEIQGLKMRLRFREAGIKRLEVVASGKISAETHLLKEKEEHLKEIEVLRSQVDRSQEVTRFAMENLRLKEEIRRLKSFYEEGEREIMNEQIMVLQSKLLEALDWKLMNESEPSMVQNTNPDVVMEAQHDDDFLISKQERAFPWQSSIEEENEFLRMQAIQNQSEIDTLHKNLEVCLEDKGNLERNVNDLMTELEERSSRVKKEDIHQVDLPSLSSDVPIINFNDQMELKAMVDAIAAASHREAEADERVIILSKENDELRMKVKVLIDDNNKLIELYEGATSESNYRNFNKSECAHDGTETHSNGDFVELAKAKEVKNLEHQLVEMHEENDKLLGLYERAMQERDELKRMLSSGGQKRIEDKGELESPEKLVEVDGGKHISASPMNVEGFIEDGLPGCVGGESPQFEKPTTCQGAVSLEKSGFSGLTAQDGHPTSDEVKLCNEEGGGSRFIVLDTEANSANEVDVGIKSRMEMETSNLTTVKNTEATTYTERFIMHDAEADLRNDFDAGTQSDMEIGTPNFTVANNTEADLGNEVDIGTQSDMEMETPYLTTLKLSEDLDLIRKKLERADEQLVDSAKTVVVFASVEKVILEVGMLSREIDVMEDEIQVKQQQLKSYKLLASKTKEKRTLIDKKLSALKYSLSNFSSSVLYFEQREARARAKVTASSSYLGQKKGEFSCLQAEKDEISAAQRKMQESEVELKNSLACLKLKLEEENRKQETDQVLFAIDNVEKIDTSQKNWQLGGKATELLKSEEEKTKLQSEMKLSREKLGALRKELEDMNRKSEKVESKMIAVQVEIQKGLRSVEETEVHLQGVIKEKEILLEVRDNGKSEIESLILEYQQHWFESDLKEAEMEILEVELQIELKKMDELRISRALAAEKTTQFWDTRSDSCFLSEKMEEELRSAREYVLEAKSLLGEGNSTVS</sequence>
<dbReference type="SUPFAM" id="SSF52540">
    <property type="entry name" value="P-loop containing nucleoside triphosphate hydrolases"/>
    <property type="match status" value="1"/>
</dbReference>
<dbReference type="Gene3D" id="3.40.850.10">
    <property type="entry name" value="Kinesin motor domain"/>
    <property type="match status" value="1"/>
</dbReference>
<gene>
    <name evidence="11" type="ORF">M0R45_015959</name>
</gene>
<keyword evidence="12" id="KW-1185">Reference proteome</keyword>
<dbReference type="GO" id="GO:0003777">
    <property type="term" value="F:microtubule motor activity"/>
    <property type="evidence" value="ECO:0007669"/>
    <property type="project" value="InterPro"/>
</dbReference>
<dbReference type="InterPro" id="IPR001752">
    <property type="entry name" value="Kinesin_motor_dom"/>
</dbReference>
<evidence type="ECO:0000256" key="9">
    <source>
        <dbReference type="SAM" id="MobiDB-lite"/>
    </source>
</evidence>
<evidence type="ECO:0000256" key="8">
    <source>
        <dbReference type="SAM" id="Coils"/>
    </source>
</evidence>
<name>A0AAW1XQR2_RUBAR</name>
<proteinExistence type="inferred from homology"/>
<keyword evidence="4 8" id="KW-0175">Coiled coil</keyword>
<feature type="coiled-coil region" evidence="8">
    <location>
        <begin position="1216"/>
        <end position="1254"/>
    </location>
</feature>
<dbReference type="PANTHER" id="PTHR37739:SF14">
    <property type="entry name" value="KINESIN-LIKE PROTEIN KIN-12E"/>
    <property type="match status" value="1"/>
</dbReference>
<feature type="coiled-coil region" evidence="8">
    <location>
        <begin position="574"/>
        <end position="621"/>
    </location>
</feature>
<feature type="coiled-coil region" evidence="8">
    <location>
        <begin position="852"/>
        <end position="886"/>
    </location>
</feature>
<organism evidence="11 12">
    <name type="scientific">Rubus argutus</name>
    <name type="common">Southern blackberry</name>
    <dbReference type="NCBI Taxonomy" id="59490"/>
    <lineage>
        <taxon>Eukaryota</taxon>
        <taxon>Viridiplantae</taxon>
        <taxon>Streptophyta</taxon>
        <taxon>Embryophyta</taxon>
        <taxon>Tracheophyta</taxon>
        <taxon>Spermatophyta</taxon>
        <taxon>Magnoliopsida</taxon>
        <taxon>eudicotyledons</taxon>
        <taxon>Gunneridae</taxon>
        <taxon>Pentapetalae</taxon>
        <taxon>rosids</taxon>
        <taxon>fabids</taxon>
        <taxon>Rosales</taxon>
        <taxon>Rosaceae</taxon>
        <taxon>Rosoideae</taxon>
        <taxon>Rosoideae incertae sedis</taxon>
        <taxon>Rubus</taxon>
    </lineage>
</organism>
<dbReference type="Pfam" id="PF00225">
    <property type="entry name" value="Kinesin"/>
    <property type="match status" value="1"/>
</dbReference>
<dbReference type="InterPro" id="IPR044986">
    <property type="entry name" value="KIF15/KIN-12"/>
</dbReference>
<dbReference type="InterPro" id="IPR036961">
    <property type="entry name" value="Kinesin_motor_dom_sf"/>
</dbReference>
<evidence type="ECO:0000256" key="7">
    <source>
        <dbReference type="PROSITE-ProRule" id="PRU00283"/>
    </source>
</evidence>
<keyword evidence="3 7" id="KW-0067">ATP-binding</keyword>
<feature type="compositionally biased region" description="Basic and acidic residues" evidence="9">
    <location>
        <begin position="893"/>
        <end position="905"/>
    </location>
</feature>
<evidence type="ECO:0000256" key="6">
    <source>
        <dbReference type="ARBA" id="ARBA00034488"/>
    </source>
</evidence>
<evidence type="ECO:0000256" key="2">
    <source>
        <dbReference type="ARBA" id="ARBA00022741"/>
    </source>
</evidence>
<feature type="coiled-coil region" evidence="8">
    <location>
        <begin position="1129"/>
        <end position="1156"/>
    </location>
</feature>
<evidence type="ECO:0000313" key="12">
    <source>
        <dbReference type="Proteomes" id="UP001457282"/>
    </source>
</evidence>
<keyword evidence="1" id="KW-0493">Microtubule</keyword>
<dbReference type="Proteomes" id="UP001457282">
    <property type="component" value="Unassembled WGS sequence"/>
</dbReference>
<dbReference type="GO" id="GO:0008017">
    <property type="term" value="F:microtubule binding"/>
    <property type="evidence" value="ECO:0007669"/>
    <property type="project" value="InterPro"/>
</dbReference>
<evidence type="ECO:0000256" key="3">
    <source>
        <dbReference type="ARBA" id="ARBA00022840"/>
    </source>
</evidence>
<feature type="region of interest" description="Disordered" evidence="9">
    <location>
        <begin position="886"/>
        <end position="905"/>
    </location>
</feature>
<evidence type="ECO:0000256" key="1">
    <source>
        <dbReference type="ARBA" id="ARBA00022701"/>
    </source>
</evidence>
<accession>A0AAW1XQR2</accession>
<dbReference type="PROSITE" id="PS00411">
    <property type="entry name" value="KINESIN_MOTOR_1"/>
    <property type="match status" value="1"/>
</dbReference>
<feature type="coiled-coil region" evidence="8">
    <location>
        <begin position="1286"/>
        <end position="1334"/>
    </location>
</feature>
<dbReference type="PROSITE" id="PS50067">
    <property type="entry name" value="KINESIN_MOTOR_2"/>
    <property type="match status" value="1"/>
</dbReference>
<dbReference type="SMART" id="SM00129">
    <property type="entry name" value="KISc"/>
    <property type="match status" value="1"/>
</dbReference>
<dbReference type="InterPro" id="IPR019821">
    <property type="entry name" value="Kinesin_motor_CS"/>
</dbReference>
<comment type="caution">
    <text evidence="11">The sequence shown here is derived from an EMBL/GenBank/DDBJ whole genome shotgun (WGS) entry which is preliminary data.</text>
</comment>
<dbReference type="GO" id="GO:0005524">
    <property type="term" value="F:ATP binding"/>
    <property type="evidence" value="ECO:0007669"/>
    <property type="project" value="UniProtKB-UniRule"/>
</dbReference>
<dbReference type="FunFam" id="3.40.850.10:FF:000033">
    <property type="entry name" value="Kinesin-like protein KIN-12E"/>
    <property type="match status" value="1"/>
</dbReference>
<keyword evidence="2 7" id="KW-0547">Nucleotide-binding</keyword>
<reference evidence="11 12" key="1">
    <citation type="journal article" date="2023" name="G3 (Bethesda)">
        <title>A chromosome-length genome assembly and annotation of blackberry (Rubus argutus, cv. 'Hillquist').</title>
        <authorList>
            <person name="Bruna T."/>
            <person name="Aryal R."/>
            <person name="Dudchenko O."/>
            <person name="Sargent D.J."/>
            <person name="Mead D."/>
            <person name="Buti M."/>
            <person name="Cavallini A."/>
            <person name="Hytonen T."/>
            <person name="Andres J."/>
            <person name="Pham M."/>
            <person name="Weisz D."/>
            <person name="Mascagni F."/>
            <person name="Usai G."/>
            <person name="Natali L."/>
            <person name="Bassil N."/>
            <person name="Fernandez G.E."/>
            <person name="Lomsadze A."/>
            <person name="Armour M."/>
            <person name="Olukolu B."/>
            <person name="Poorten T."/>
            <person name="Britton C."/>
            <person name="Davik J."/>
            <person name="Ashrafi H."/>
            <person name="Aiden E.L."/>
            <person name="Borodovsky M."/>
            <person name="Worthington M."/>
        </authorList>
    </citation>
    <scope>NUCLEOTIDE SEQUENCE [LARGE SCALE GENOMIC DNA]</scope>
    <source>
        <strain evidence="11">PI 553951</strain>
    </source>
</reference>
<feature type="domain" description="Kinesin motor" evidence="10">
    <location>
        <begin position="82"/>
        <end position="419"/>
    </location>
</feature>
<evidence type="ECO:0000313" key="11">
    <source>
        <dbReference type="EMBL" id="KAK9939256.1"/>
    </source>
</evidence>
<dbReference type="PANTHER" id="PTHR37739">
    <property type="entry name" value="KINESIN-LIKE PROTEIN KIN-12D"/>
    <property type="match status" value="1"/>
</dbReference>
<dbReference type="GO" id="GO:0007018">
    <property type="term" value="P:microtubule-based movement"/>
    <property type="evidence" value="ECO:0007669"/>
    <property type="project" value="InterPro"/>
</dbReference>
<comment type="similarity">
    <text evidence="6">Belongs to the TRAFAC class myosin-kinesin ATPase superfamily. Kinesin family. KIN-12 subfamily.</text>
</comment>
<protein>
    <recommendedName>
        <fullName evidence="10">Kinesin motor domain-containing protein</fullName>
    </recommendedName>
</protein>
<feature type="binding site" evidence="7">
    <location>
        <begin position="163"/>
        <end position="170"/>
    </location>
    <ligand>
        <name>ATP</name>
        <dbReference type="ChEBI" id="CHEBI:30616"/>
    </ligand>
</feature>
<evidence type="ECO:0000256" key="4">
    <source>
        <dbReference type="ARBA" id="ARBA00023054"/>
    </source>
</evidence>
<evidence type="ECO:0000259" key="10">
    <source>
        <dbReference type="PROSITE" id="PS50067"/>
    </source>
</evidence>